<name>A0AC60PWT5_IXOPE</name>
<proteinExistence type="predicted"/>
<evidence type="ECO:0000313" key="1">
    <source>
        <dbReference type="EMBL" id="KAG0425527.1"/>
    </source>
</evidence>
<dbReference type="Proteomes" id="UP000805193">
    <property type="component" value="Unassembled WGS sequence"/>
</dbReference>
<comment type="caution">
    <text evidence="1">The sequence shown here is derived from an EMBL/GenBank/DDBJ whole genome shotgun (WGS) entry which is preliminary data.</text>
</comment>
<accession>A0AC60PWT5</accession>
<evidence type="ECO:0000313" key="2">
    <source>
        <dbReference type="Proteomes" id="UP000805193"/>
    </source>
</evidence>
<keyword evidence="2" id="KW-1185">Reference proteome</keyword>
<gene>
    <name evidence="1" type="ORF">HPB47_027299</name>
</gene>
<protein>
    <submittedName>
        <fullName evidence="1">Uncharacterized protein</fullName>
    </submittedName>
</protein>
<reference evidence="1 2" key="1">
    <citation type="journal article" date="2020" name="Cell">
        <title>Large-Scale Comparative Analyses of Tick Genomes Elucidate Their Genetic Diversity and Vector Capacities.</title>
        <authorList>
            <consortium name="Tick Genome and Microbiome Consortium (TIGMIC)"/>
            <person name="Jia N."/>
            <person name="Wang J."/>
            <person name="Shi W."/>
            <person name="Du L."/>
            <person name="Sun Y."/>
            <person name="Zhan W."/>
            <person name="Jiang J.F."/>
            <person name="Wang Q."/>
            <person name="Zhang B."/>
            <person name="Ji P."/>
            <person name="Bell-Sakyi L."/>
            <person name="Cui X.M."/>
            <person name="Yuan T.T."/>
            <person name="Jiang B.G."/>
            <person name="Yang W.F."/>
            <person name="Lam T.T."/>
            <person name="Chang Q.C."/>
            <person name="Ding S.J."/>
            <person name="Wang X.J."/>
            <person name="Zhu J.G."/>
            <person name="Ruan X.D."/>
            <person name="Zhao L."/>
            <person name="Wei J.T."/>
            <person name="Ye R.Z."/>
            <person name="Que T.C."/>
            <person name="Du C.H."/>
            <person name="Zhou Y.H."/>
            <person name="Cheng J.X."/>
            <person name="Dai P.F."/>
            <person name="Guo W.B."/>
            <person name="Han X.H."/>
            <person name="Huang E.J."/>
            <person name="Li L.F."/>
            <person name="Wei W."/>
            <person name="Gao Y.C."/>
            <person name="Liu J.Z."/>
            <person name="Shao H.Z."/>
            <person name="Wang X."/>
            <person name="Wang C.C."/>
            <person name="Yang T.C."/>
            <person name="Huo Q.B."/>
            <person name="Li W."/>
            <person name="Chen H.Y."/>
            <person name="Chen S.E."/>
            <person name="Zhou L.G."/>
            <person name="Ni X.B."/>
            <person name="Tian J.H."/>
            <person name="Sheng Y."/>
            <person name="Liu T."/>
            <person name="Pan Y.S."/>
            <person name="Xia L.Y."/>
            <person name="Li J."/>
            <person name="Zhao F."/>
            <person name="Cao W.C."/>
        </authorList>
    </citation>
    <scope>NUCLEOTIDE SEQUENCE [LARGE SCALE GENOMIC DNA]</scope>
    <source>
        <strain evidence="1">Iper-2018</strain>
    </source>
</reference>
<organism evidence="1 2">
    <name type="scientific">Ixodes persulcatus</name>
    <name type="common">Taiga tick</name>
    <dbReference type="NCBI Taxonomy" id="34615"/>
    <lineage>
        <taxon>Eukaryota</taxon>
        <taxon>Metazoa</taxon>
        <taxon>Ecdysozoa</taxon>
        <taxon>Arthropoda</taxon>
        <taxon>Chelicerata</taxon>
        <taxon>Arachnida</taxon>
        <taxon>Acari</taxon>
        <taxon>Parasitiformes</taxon>
        <taxon>Ixodida</taxon>
        <taxon>Ixodoidea</taxon>
        <taxon>Ixodidae</taxon>
        <taxon>Ixodinae</taxon>
        <taxon>Ixodes</taxon>
    </lineage>
</organism>
<sequence>MSAAPNVNASSLFKNLDGFYMSSFLDEDTVQSAMSYKPRSDDIFIVTYPKCGTTWTQHIVHCILYDGVLPKDFTEFILGSPWLEFLGSEAAEKMVRPGTIKCHLPFHKLPYSENAKYIFVVRNPYDVCDKAEGEMSSGQGVNFAPLFKDLDGFYISSFLDEDTVRSALSYKPRSDDIFIVTYPKSGTTWTQYIVHCILNDGALPKDFTEFTLMSPWLEFLGAEAAEKMARPGAIKCHLPFHKQPYSEKAKYIYVARNPYDCCVSFYHHCKSIPHYGLEDATFDQFLELFLTGAVGCGEYFDNLLSWYEHRKDSNVLFLRYEDLKKDTSAWVLKIADFLGEEYGQKLRTDHSLLEKVVKSTSLEGLKKQVNDGTKQMVPNLLALPPERQLKSLQIFGQKFRDKEMFVHKGNFVRKGILGDYKNHFSPEKIQRMKDWIAFRTKGSDVMNLWSDIELP</sequence>
<dbReference type="EMBL" id="JABSTQ010009827">
    <property type="protein sequence ID" value="KAG0425527.1"/>
    <property type="molecule type" value="Genomic_DNA"/>
</dbReference>